<evidence type="ECO:0000313" key="3">
    <source>
        <dbReference type="Proteomes" id="UP000094801"/>
    </source>
</evidence>
<sequence length="1219" mass="138256">MPSQVKMSGDLALKFDSTEKITRFLRNQSTAIDQIYNLSCNLLDDNSELSLPSKEKFIFELVCDRLSQQKSAQFKTNKLTWQLFYKTWMKFNGNKTLIQTRTKIANNLKFSDIIVSTLAEIESKELSHDEELIESFTDCVQLGLEHLKLIFTNDQSVKAISDFLSIAVTNKQQYPQELINKLVSVAIQIFKSSNTTTVKYNKKSVSSFCSTCLPNLLNLQHDYIEMKTGEKDQLEGIDSIIKEVLFRKENIGNLEENIGFFVQKSHLQKSVSSDSIVLLFKMIIPKVDIKELEKIFTEITSKFPETSGSLLKEITSMNKSLSTDFLTPLVELSLAQPIIDYSVIIQSIERNSEVGLNFADKIFTSLSSSSSTVSMPLLVSLFQCYVRSREIPLFFQIWKKHIIACDSDSSIIISDRFLSEVSKHVITSSQSQPIELAEVIIGGLQDDVKCNSILLTSLLLALLEGVTGAENSARNKLLLSTIESLKSLFVDVLKIEKYNDYLWKVKALILMLYNWNDVQESVDYTKYIALEVYDSPSYYPAVFRVLEQQPQLSTSLLTSNFVKYFENSSLDFKTLIFDRWFVLLNSILTTEQLATVVSSVFESNIELLQKILSNGFIHEQQNLIHQMIVCLKLKLKNGQVEFIELIDMVPVQCFKKHQREELLDLLYTVSVDSKVTPTIHRQARDSIMHLLFQPTYKSKIETDMSAILEFVESSNSPAVLAESLKIVEYICVLHLKQLNDKSNSQLIQSSLETLNSKIPKVKSSSTIKNSGILNFALCLIKTYRQLKNADTDSIDKEFNKLIEKMGNLCSKLLLKNKSLDSASICWLLNTVAELKTWDDECISDSSCRTIIKTLGGSYQSDPIIQDSLFKVVSRLHKSYSASFVLALFINLETSKETIESLNFYLSKLAETNQESYYSSWDNLISSFENVGAEVSIIPYVQLLGSLLINTQKVDSDMLRKPLHCTIASLSAFINIENSKLTSDLEGLLGFVTKIKSLIANKNWCLNQYAVELIISFVNKISKIILGLQSSSVKSPEVVVELYLQLTQVVSNVLLFQRYRFSNRQHLLISTFVSLMECLFDKGNNKSISYAAISSSKEAGLAFHRLMSNLCEPSSSSISNQYHDVNNSSKDTSITTALSIVKSQLRKSTPVLVFNYLRFYLQYSMTPEVKESINNSIFLIFDLLTANELNYINASIDSQSRVVFKNIYDDYKKFGKWKGE</sequence>
<dbReference type="InterPro" id="IPR018849">
    <property type="entry name" value="Urb2/Npa2_C"/>
</dbReference>
<keyword evidence="3" id="KW-1185">Reference proteome</keyword>
<dbReference type="InterPro" id="IPR052609">
    <property type="entry name" value="Ribosome_Biogenesis_Reg"/>
</dbReference>
<organism evidence="2 3">
    <name type="scientific">[Candida] arabinofermentans NRRL YB-2248</name>
    <dbReference type="NCBI Taxonomy" id="983967"/>
    <lineage>
        <taxon>Eukaryota</taxon>
        <taxon>Fungi</taxon>
        <taxon>Dikarya</taxon>
        <taxon>Ascomycota</taxon>
        <taxon>Saccharomycotina</taxon>
        <taxon>Pichiomycetes</taxon>
        <taxon>Pichiales</taxon>
        <taxon>Pichiaceae</taxon>
        <taxon>Ogataea</taxon>
        <taxon>Ogataea/Candida clade</taxon>
    </lineage>
</organism>
<dbReference type="OrthoDB" id="160374at2759"/>
<dbReference type="GO" id="GO:0005730">
    <property type="term" value="C:nucleolus"/>
    <property type="evidence" value="ECO:0007669"/>
    <property type="project" value="TreeGrafter"/>
</dbReference>
<dbReference type="STRING" id="983967.A0A1E4T129"/>
<dbReference type="EMBL" id="KV453852">
    <property type="protein sequence ID" value="ODV85411.1"/>
    <property type="molecule type" value="Genomic_DNA"/>
</dbReference>
<dbReference type="Pfam" id="PF10441">
    <property type="entry name" value="Urb2"/>
    <property type="match status" value="1"/>
</dbReference>
<gene>
    <name evidence="2" type="ORF">CANARDRAFT_28210</name>
</gene>
<reference evidence="3" key="1">
    <citation type="submission" date="2016-04" db="EMBL/GenBank/DDBJ databases">
        <title>Comparative genomics of biotechnologically important yeasts.</title>
        <authorList>
            <consortium name="DOE Joint Genome Institute"/>
            <person name="Riley R."/>
            <person name="Haridas S."/>
            <person name="Wolfe K.H."/>
            <person name="Lopes M.R."/>
            <person name="Hittinger C.T."/>
            <person name="Goker M."/>
            <person name="Salamov A."/>
            <person name="Wisecaver J."/>
            <person name="Long T.M."/>
            <person name="Aerts A.L."/>
            <person name="Barry K."/>
            <person name="Choi C."/>
            <person name="Clum A."/>
            <person name="Coughlan A.Y."/>
            <person name="Deshpande S."/>
            <person name="Douglass A.P."/>
            <person name="Hanson S.J."/>
            <person name="Klenk H.-P."/>
            <person name="Labutti K."/>
            <person name="Lapidus A."/>
            <person name="Lindquist E."/>
            <person name="Lipzen A."/>
            <person name="Meier-Kolthoff J.P."/>
            <person name="Ohm R.A."/>
            <person name="Otillar R.P."/>
            <person name="Pangilinan J."/>
            <person name="Peng Y."/>
            <person name="Rokas A."/>
            <person name="Rosa C.A."/>
            <person name="Scheuner C."/>
            <person name="Sibirny A.A."/>
            <person name="Slot J.C."/>
            <person name="Stielow J.B."/>
            <person name="Sun H."/>
            <person name="Kurtzman C.P."/>
            <person name="Blackwell M."/>
            <person name="Grigoriev I.V."/>
            <person name="Jeffries T.W."/>
        </authorList>
    </citation>
    <scope>NUCLEOTIDE SEQUENCE [LARGE SCALE GENOMIC DNA]</scope>
    <source>
        <strain evidence="3">NRRL YB-2248</strain>
    </source>
</reference>
<dbReference type="PANTHER" id="PTHR15682">
    <property type="entry name" value="UNHEALTHY RIBOSOME BIOGENESIS PROTEIN 2 HOMOLOG"/>
    <property type="match status" value="1"/>
</dbReference>
<protein>
    <recommendedName>
        <fullName evidence="1">Nucleolar 27S pre-rRNA processing Urb2/Npa2 C-terminal domain-containing protein</fullName>
    </recommendedName>
</protein>
<accession>A0A1E4T129</accession>
<evidence type="ECO:0000259" key="1">
    <source>
        <dbReference type="Pfam" id="PF10441"/>
    </source>
</evidence>
<evidence type="ECO:0000313" key="2">
    <source>
        <dbReference type="EMBL" id="ODV85411.1"/>
    </source>
</evidence>
<dbReference type="PANTHER" id="PTHR15682:SF2">
    <property type="entry name" value="UNHEALTHY RIBOSOME BIOGENESIS PROTEIN 2 HOMOLOG"/>
    <property type="match status" value="1"/>
</dbReference>
<dbReference type="Proteomes" id="UP000094801">
    <property type="component" value="Unassembled WGS sequence"/>
</dbReference>
<dbReference type="GO" id="GO:0042254">
    <property type="term" value="P:ribosome biogenesis"/>
    <property type="evidence" value="ECO:0007669"/>
    <property type="project" value="TreeGrafter"/>
</dbReference>
<proteinExistence type="predicted"/>
<dbReference type="AlphaFoldDB" id="A0A1E4T129"/>
<feature type="domain" description="Nucleolar 27S pre-rRNA processing Urb2/Npa2 C-terminal" evidence="1">
    <location>
        <begin position="993"/>
        <end position="1218"/>
    </location>
</feature>
<name>A0A1E4T129_9ASCO</name>